<proteinExistence type="predicted"/>
<gene>
    <name evidence="2" type="ORF">OESDEN_10445</name>
</gene>
<evidence type="ECO:0000313" key="3">
    <source>
        <dbReference type="Proteomes" id="UP000053660"/>
    </source>
</evidence>
<dbReference type="GO" id="GO:0005576">
    <property type="term" value="C:extracellular region"/>
    <property type="evidence" value="ECO:0007669"/>
    <property type="project" value="InterPro"/>
</dbReference>
<dbReference type="PRINTS" id="PR00837">
    <property type="entry name" value="V5TPXLIKE"/>
</dbReference>
<keyword evidence="3" id="KW-1185">Reference proteome</keyword>
<dbReference type="InterPro" id="IPR018244">
    <property type="entry name" value="Allrgn_V5/Tpx1_CS"/>
</dbReference>
<organism evidence="2 3">
    <name type="scientific">Oesophagostomum dentatum</name>
    <name type="common">Nodular worm</name>
    <dbReference type="NCBI Taxonomy" id="61180"/>
    <lineage>
        <taxon>Eukaryota</taxon>
        <taxon>Metazoa</taxon>
        <taxon>Ecdysozoa</taxon>
        <taxon>Nematoda</taxon>
        <taxon>Chromadorea</taxon>
        <taxon>Rhabditida</taxon>
        <taxon>Rhabditina</taxon>
        <taxon>Rhabditomorpha</taxon>
        <taxon>Strongyloidea</taxon>
        <taxon>Strongylidae</taxon>
        <taxon>Oesophagostomum</taxon>
    </lineage>
</organism>
<name>A0A0B1SXN6_OESDE</name>
<protein>
    <submittedName>
        <fullName evidence="2">SCP-like protein</fullName>
    </submittedName>
</protein>
<dbReference type="SUPFAM" id="SSF55797">
    <property type="entry name" value="PR-1-like"/>
    <property type="match status" value="1"/>
</dbReference>
<dbReference type="AlphaFoldDB" id="A0A0B1SXN6"/>
<dbReference type="PANTHER" id="PTHR10334">
    <property type="entry name" value="CYSTEINE-RICH SECRETORY PROTEIN-RELATED"/>
    <property type="match status" value="1"/>
</dbReference>
<dbReference type="InterPro" id="IPR001283">
    <property type="entry name" value="CRISP-related"/>
</dbReference>
<dbReference type="Pfam" id="PF00188">
    <property type="entry name" value="CAP"/>
    <property type="match status" value="1"/>
</dbReference>
<sequence>MYPYRSSLAQGNVRNGAEGNINCPIAQNMCRMRYDMNLETEAQAYADTCPAGASEVSTRPESGENTEIFSDSTLTNMKVVVQAQELWWKQIFSQSWDFSIPYNQYQESAPLAPLRFIQMAWATSYRVGCGIKRCDYGIIFVCRYRPRGNVYQQYVYTVGARSTLCSACRSTCSEGLCPAP</sequence>
<evidence type="ECO:0000259" key="1">
    <source>
        <dbReference type="SMART" id="SM00198"/>
    </source>
</evidence>
<dbReference type="EMBL" id="KN553839">
    <property type="protein sequence ID" value="KHJ89724.1"/>
    <property type="molecule type" value="Genomic_DNA"/>
</dbReference>
<dbReference type="Proteomes" id="UP000053660">
    <property type="component" value="Unassembled WGS sequence"/>
</dbReference>
<dbReference type="Gene3D" id="3.40.33.10">
    <property type="entry name" value="CAP"/>
    <property type="match status" value="1"/>
</dbReference>
<dbReference type="InterPro" id="IPR035940">
    <property type="entry name" value="CAP_sf"/>
</dbReference>
<dbReference type="OrthoDB" id="5874910at2759"/>
<dbReference type="CDD" id="cd05380">
    <property type="entry name" value="CAP_euk"/>
    <property type="match status" value="1"/>
</dbReference>
<dbReference type="InterPro" id="IPR014044">
    <property type="entry name" value="CAP_dom"/>
</dbReference>
<evidence type="ECO:0000313" key="2">
    <source>
        <dbReference type="EMBL" id="KHJ89724.1"/>
    </source>
</evidence>
<dbReference type="PROSITE" id="PS01010">
    <property type="entry name" value="CRISP_2"/>
    <property type="match status" value="1"/>
</dbReference>
<feature type="domain" description="SCP" evidence="1">
    <location>
        <begin position="3"/>
        <end position="152"/>
    </location>
</feature>
<reference evidence="2 3" key="1">
    <citation type="submission" date="2014-03" db="EMBL/GenBank/DDBJ databases">
        <title>Draft genome of the hookworm Oesophagostomum dentatum.</title>
        <authorList>
            <person name="Mitreva M."/>
        </authorList>
    </citation>
    <scope>NUCLEOTIDE SEQUENCE [LARGE SCALE GENOMIC DNA]</scope>
    <source>
        <strain evidence="2 3">OD-Hann</strain>
    </source>
</reference>
<dbReference type="SMART" id="SM00198">
    <property type="entry name" value="SCP"/>
    <property type="match status" value="1"/>
</dbReference>
<accession>A0A0B1SXN6</accession>